<accession>A0ABR2M603</accession>
<reference evidence="1 2" key="1">
    <citation type="journal article" date="2022" name="Nat. Plants">
        <title>Genomes of leafy and leafless Platanthera orchids illuminate the evolution of mycoheterotrophy.</title>
        <authorList>
            <person name="Li M.H."/>
            <person name="Liu K.W."/>
            <person name="Li Z."/>
            <person name="Lu H.C."/>
            <person name="Ye Q.L."/>
            <person name="Zhang D."/>
            <person name="Wang J.Y."/>
            <person name="Li Y.F."/>
            <person name="Zhong Z.M."/>
            <person name="Liu X."/>
            <person name="Yu X."/>
            <person name="Liu D.K."/>
            <person name="Tu X.D."/>
            <person name="Liu B."/>
            <person name="Hao Y."/>
            <person name="Liao X.Y."/>
            <person name="Jiang Y.T."/>
            <person name="Sun W.H."/>
            <person name="Chen J."/>
            <person name="Chen Y.Q."/>
            <person name="Ai Y."/>
            <person name="Zhai J.W."/>
            <person name="Wu S.S."/>
            <person name="Zhou Z."/>
            <person name="Hsiao Y.Y."/>
            <person name="Wu W.L."/>
            <person name="Chen Y.Y."/>
            <person name="Lin Y.F."/>
            <person name="Hsu J.L."/>
            <person name="Li C.Y."/>
            <person name="Wang Z.W."/>
            <person name="Zhao X."/>
            <person name="Zhong W.Y."/>
            <person name="Ma X.K."/>
            <person name="Ma L."/>
            <person name="Huang J."/>
            <person name="Chen G.Z."/>
            <person name="Huang M.Z."/>
            <person name="Huang L."/>
            <person name="Peng D.H."/>
            <person name="Luo Y.B."/>
            <person name="Zou S.Q."/>
            <person name="Chen S.P."/>
            <person name="Lan S."/>
            <person name="Tsai W.C."/>
            <person name="Van de Peer Y."/>
            <person name="Liu Z.J."/>
        </authorList>
    </citation>
    <scope>NUCLEOTIDE SEQUENCE [LARGE SCALE GENOMIC DNA]</scope>
    <source>
        <strain evidence="1">Lor288</strain>
    </source>
</reference>
<dbReference type="PANTHER" id="PTHR12097">
    <property type="entry name" value="SPLICING FACTOR 3B, SUBUNIT 1-RELATED"/>
    <property type="match status" value="1"/>
</dbReference>
<dbReference type="InterPro" id="IPR038737">
    <property type="entry name" value="SF3b_su1-like"/>
</dbReference>
<dbReference type="Proteomes" id="UP001412067">
    <property type="component" value="Unassembled WGS sequence"/>
</dbReference>
<comment type="caution">
    <text evidence="1">The sequence shown here is derived from an EMBL/GenBank/DDBJ whole genome shotgun (WGS) entry which is preliminary data.</text>
</comment>
<proteinExistence type="predicted"/>
<evidence type="ECO:0000313" key="2">
    <source>
        <dbReference type="Proteomes" id="UP001412067"/>
    </source>
</evidence>
<protein>
    <submittedName>
        <fullName evidence="1">Uncharacterized protein</fullName>
    </submittedName>
</protein>
<evidence type="ECO:0000313" key="1">
    <source>
        <dbReference type="EMBL" id="KAK8959381.1"/>
    </source>
</evidence>
<keyword evidence="2" id="KW-1185">Reference proteome</keyword>
<organism evidence="1 2">
    <name type="scientific">Platanthera guangdongensis</name>
    <dbReference type="NCBI Taxonomy" id="2320717"/>
    <lineage>
        <taxon>Eukaryota</taxon>
        <taxon>Viridiplantae</taxon>
        <taxon>Streptophyta</taxon>
        <taxon>Embryophyta</taxon>
        <taxon>Tracheophyta</taxon>
        <taxon>Spermatophyta</taxon>
        <taxon>Magnoliopsida</taxon>
        <taxon>Liliopsida</taxon>
        <taxon>Asparagales</taxon>
        <taxon>Orchidaceae</taxon>
        <taxon>Orchidoideae</taxon>
        <taxon>Orchideae</taxon>
        <taxon>Orchidinae</taxon>
        <taxon>Platanthera</taxon>
    </lineage>
</organism>
<dbReference type="EMBL" id="JBBWWR010000012">
    <property type="protein sequence ID" value="KAK8959381.1"/>
    <property type="molecule type" value="Genomic_DNA"/>
</dbReference>
<name>A0ABR2M603_9ASPA</name>
<gene>
    <name evidence="1" type="ORF">KSP40_PGU009024</name>
</gene>
<sequence length="61" mass="6467">MGRGYIYAVTPLLVDALMDRDLVHRQTVASVVKHVALGVTGLGCEVALVGPPFELCVAKCI</sequence>